<dbReference type="Proteomes" id="UP000254258">
    <property type="component" value="Unassembled WGS sequence"/>
</dbReference>
<accession>A0A370WUM8</accession>
<sequence length="78" mass="8631">MVRTKRYQARKKDMRTKRADWAGTDIAVQASILERSGNTFALAAAGVCPAAYECHAQCQVLKYSACVAMGDAMRLTFR</sequence>
<name>A0A370WUM8_9GAMM</name>
<dbReference type="EMBL" id="QRBE01000011">
    <property type="protein sequence ID" value="RDS79675.1"/>
    <property type="molecule type" value="Genomic_DNA"/>
</dbReference>
<organism evidence="1 2">
    <name type="scientific">Dyella monticola</name>
    <dbReference type="NCBI Taxonomy" id="1927958"/>
    <lineage>
        <taxon>Bacteria</taxon>
        <taxon>Pseudomonadati</taxon>
        <taxon>Pseudomonadota</taxon>
        <taxon>Gammaproteobacteria</taxon>
        <taxon>Lysobacterales</taxon>
        <taxon>Rhodanobacteraceae</taxon>
        <taxon>Dyella</taxon>
    </lineage>
</organism>
<dbReference type="AlphaFoldDB" id="A0A370WUM8"/>
<proteinExistence type="predicted"/>
<keyword evidence="2" id="KW-1185">Reference proteome</keyword>
<protein>
    <submittedName>
        <fullName evidence="1">Uncharacterized protein</fullName>
    </submittedName>
</protein>
<evidence type="ECO:0000313" key="1">
    <source>
        <dbReference type="EMBL" id="RDS79675.1"/>
    </source>
</evidence>
<evidence type="ECO:0000313" key="2">
    <source>
        <dbReference type="Proteomes" id="UP000254258"/>
    </source>
</evidence>
<gene>
    <name evidence="1" type="ORF">DWU98_16550</name>
</gene>
<reference evidence="1 2" key="1">
    <citation type="submission" date="2018-07" db="EMBL/GenBank/DDBJ databases">
        <title>Dyella monticola sp. nov. and Dyella psychrodurans sp. nov. isolated from monsoon evergreen broad-leaved forest soil of Dinghu Mountain, China.</title>
        <authorList>
            <person name="Gao Z."/>
            <person name="Qiu L."/>
        </authorList>
    </citation>
    <scope>NUCLEOTIDE SEQUENCE [LARGE SCALE GENOMIC DNA]</scope>
    <source>
        <strain evidence="1 2">4G-K06</strain>
    </source>
</reference>
<comment type="caution">
    <text evidence="1">The sequence shown here is derived from an EMBL/GenBank/DDBJ whole genome shotgun (WGS) entry which is preliminary data.</text>
</comment>